<evidence type="ECO:0000256" key="3">
    <source>
        <dbReference type="ARBA" id="ARBA00022723"/>
    </source>
</evidence>
<keyword evidence="3" id="KW-0479">Metal-binding</keyword>
<dbReference type="GO" id="GO:0003824">
    <property type="term" value="F:catalytic activity"/>
    <property type="evidence" value="ECO:0007669"/>
    <property type="project" value="InterPro"/>
</dbReference>
<dbReference type="Gene3D" id="3.80.30.20">
    <property type="entry name" value="tm_1862 like domain"/>
    <property type="match status" value="1"/>
</dbReference>
<accession>A0A9X3NCK3</accession>
<dbReference type="Gene3D" id="3.40.50.280">
    <property type="entry name" value="Cobalamin-binding domain"/>
    <property type="match status" value="1"/>
</dbReference>
<dbReference type="InterPro" id="IPR023404">
    <property type="entry name" value="rSAM_horseshoe"/>
</dbReference>
<keyword evidence="4" id="KW-0408">Iron</keyword>
<dbReference type="InterPro" id="IPR006158">
    <property type="entry name" value="Cobalamin-bd"/>
</dbReference>
<evidence type="ECO:0000313" key="8">
    <source>
        <dbReference type="Proteomes" id="UP001147653"/>
    </source>
</evidence>
<reference evidence="7" key="1">
    <citation type="submission" date="2022-10" db="EMBL/GenBank/DDBJ databases">
        <title>The WGS of Solirubrobacter phytolaccae KCTC 29190.</title>
        <authorList>
            <person name="Jiang Z."/>
        </authorList>
    </citation>
    <scope>NUCLEOTIDE SEQUENCE</scope>
    <source>
        <strain evidence="7">KCTC 29190</strain>
    </source>
</reference>
<dbReference type="EMBL" id="JAPDDP010000065">
    <property type="protein sequence ID" value="MDA0183988.1"/>
    <property type="molecule type" value="Genomic_DNA"/>
</dbReference>
<dbReference type="SUPFAM" id="SSF102114">
    <property type="entry name" value="Radical SAM enzymes"/>
    <property type="match status" value="1"/>
</dbReference>
<dbReference type="GO" id="GO:0046872">
    <property type="term" value="F:metal ion binding"/>
    <property type="evidence" value="ECO:0007669"/>
    <property type="project" value="UniProtKB-KW"/>
</dbReference>
<keyword evidence="2" id="KW-0949">S-adenosyl-L-methionine</keyword>
<dbReference type="Pfam" id="PF04055">
    <property type="entry name" value="Radical_SAM"/>
    <property type="match status" value="1"/>
</dbReference>
<gene>
    <name evidence="7" type="ORF">OJ997_27015</name>
</gene>
<dbReference type="InterPro" id="IPR023984">
    <property type="entry name" value="rSAM_ocin_1"/>
</dbReference>
<dbReference type="InterPro" id="IPR007197">
    <property type="entry name" value="rSAM"/>
</dbReference>
<evidence type="ECO:0000259" key="6">
    <source>
        <dbReference type="PROSITE" id="PS51332"/>
    </source>
</evidence>
<dbReference type="InterPro" id="IPR051198">
    <property type="entry name" value="BchE-like"/>
</dbReference>
<evidence type="ECO:0000256" key="2">
    <source>
        <dbReference type="ARBA" id="ARBA00022691"/>
    </source>
</evidence>
<dbReference type="SFLD" id="SFLDG01082">
    <property type="entry name" value="B12-binding_domain_containing"/>
    <property type="match status" value="1"/>
</dbReference>
<protein>
    <submittedName>
        <fullName evidence="7">RiPP maturation radical SAM C-methyltransferase</fullName>
    </submittedName>
</protein>
<dbReference type="GO" id="GO:0051536">
    <property type="term" value="F:iron-sulfur cluster binding"/>
    <property type="evidence" value="ECO:0007669"/>
    <property type="project" value="UniProtKB-KW"/>
</dbReference>
<dbReference type="RefSeq" id="WP_270028402.1">
    <property type="nucleotide sequence ID" value="NZ_JAPDDP010000065.1"/>
</dbReference>
<feature type="domain" description="B12-binding" evidence="6">
    <location>
        <begin position="73"/>
        <end position="211"/>
    </location>
</feature>
<dbReference type="SFLD" id="SFLDS00029">
    <property type="entry name" value="Radical_SAM"/>
    <property type="match status" value="1"/>
</dbReference>
<evidence type="ECO:0000313" key="7">
    <source>
        <dbReference type="EMBL" id="MDA0183988.1"/>
    </source>
</evidence>
<evidence type="ECO:0000256" key="5">
    <source>
        <dbReference type="ARBA" id="ARBA00023014"/>
    </source>
</evidence>
<dbReference type="PANTHER" id="PTHR43409">
    <property type="entry name" value="ANAEROBIC MAGNESIUM-PROTOPORPHYRIN IX MONOMETHYL ESTER CYCLASE-RELATED"/>
    <property type="match status" value="1"/>
</dbReference>
<comment type="caution">
    <text evidence="7">The sequence shown here is derived from an EMBL/GenBank/DDBJ whole genome shotgun (WGS) entry which is preliminary data.</text>
</comment>
<name>A0A9X3NCK3_9ACTN</name>
<proteinExistence type="predicted"/>
<dbReference type="SFLD" id="SFLDF00324">
    <property type="entry name" value="bacteriocin_maturation"/>
    <property type="match status" value="1"/>
</dbReference>
<keyword evidence="5" id="KW-0411">Iron-sulfur</keyword>
<dbReference type="InterPro" id="IPR058240">
    <property type="entry name" value="rSAM_sf"/>
</dbReference>
<sequence length="619" mass="68596">MADSTSRTDIVFVVMPFADVDRPAIGVSLLKAAACAAGWSASIEYCNVAFAARVGPEPYAAVANALAPDVLAGEWLFADDVFGDRIPPAEEYLERVLSGNAPAELLESIGVMRTGRGEYLEACAARVLAHRPRVVGFTTTFHQTCACLAVARRLKEAAEPPIVVFGGANCEGEMGAQMLASFPWIDHVASGEADRSLPQLLDVLLGGASGPVRGVRSRGHDEAVNAPPVVDLDALPYPDYDDYFAQVRGSPIAAEVQTYLPVETSRGCWWGAKHHCTFCGLNGDSMAFRSKSPQRAFDELTWLARRYGELRFGVVDNILDLHYIDTLFPLLAEDGLELDLFYEVKANLRYEQLVQLHRGGIRQIQPGIESLSDDVLKRMDKGVSAAQNIALLRWCAELGIRCCWNVLAGFPGEPPAEYERMAELMPLLVHLDAPMSTAQVRLDRFSPFHARSEEYGFRRVRPSRAYFYVFPLGRREMARLAYYFDFDYADGRRPRDYTDAMNRAVASWWRGQNTDRPELNLDAEDDRLVVTDTRPVATAERHELDGVHARVYELCDVGRTRAALRRDPELAGADVDDALEALLADRLLAQIGDRYLALAVFRKRRPPRAGVRRATAAAA</sequence>
<evidence type="ECO:0000256" key="4">
    <source>
        <dbReference type="ARBA" id="ARBA00023004"/>
    </source>
</evidence>
<dbReference type="PANTHER" id="PTHR43409:SF7">
    <property type="entry name" value="BLL1977 PROTEIN"/>
    <property type="match status" value="1"/>
</dbReference>
<dbReference type="PROSITE" id="PS51332">
    <property type="entry name" value="B12_BINDING"/>
    <property type="match status" value="1"/>
</dbReference>
<dbReference type="InterPro" id="IPR006638">
    <property type="entry name" value="Elp3/MiaA/NifB-like_rSAM"/>
</dbReference>
<dbReference type="Proteomes" id="UP001147653">
    <property type="component" value="Unassembled WGS sequence"/>
</dbReference>
<dbReference type="NCBIfam" id="TIGR03975">
    <property type="entry name" value="rSAM_ocin_1"/>
    <property type="match status" value="1"/>
</dbReference>
<dbReference type="SMART" id="SM00729">
    <property type="entry name" value="Elp3"/>
    <property type="match status" value="1"/>
</dbReference>
<dbReference type="GO" id="GO:0031419">
    <property type="term" value="F:cobalamin binding"/>
    <property type="evidence" value="ECO:0007669"/>
    <property type="project" value="InterPro"/>
</dbReference>
<dbReference type="GO" id="GO:0005829">
    <property type="term" value="C:cytosol"/>
    <property type="evidence" value="ECO:0007669"/>
    <property type="project" value="TreeGrafter"/>
</dbReference>
<evidence type="ECO:0000256" key="1">
    <source>
        <dbReference type="ARBA" id="ARBA00001966"/>
    </source>
</evidence>
<comment type="cofactor">
    <cofactor evidence="1">
        <name>[4Fe-4S] cluster</name>
        <dbReference type="ChEBI" id="CHEBI:49883"/>
    </cofactor>
</comment>
<dbReference type="AlphaFoldDB" id="A0A9X3NCK3"/>
<organism evidence="7 8">
    <name type="scientific">Solirubrobacter phytolaccae</name>
    <dbReference type="NCBI Taxonomy" id="1404360"/>
    <lineage>
        <taxon>Bacteria</taxon>
        <taxon>Bacillati</taxon>
        <taxon>Actinomycetota</taxon>
        <taxon>Thermoleophilia</taxon>
        <taxon>Solirubrobacterales</taxon>
        <taxon>Solirubrobacteraceae</taxon>
        <taxon>Solirubrobacter</taxon>
    </lineage>
</organism>
<keyword evidence="8" id="KW-1185">Reference proteome</keyword>